<accession>A0A8S4QJE5</accession>
<gene>
    <name evidence="1" type="primary">jg26059</name>
    <name evidence="1" type="ORF">PAEG_LOCUS2088</name>
</gene>
<dbReference type="AlphaFoldDB" id="A0A8S4QJE5"/>
<protein>
    <submittedName>
        <fullName evidence="1">Jg26059 protein</fullName>
    </submittedName>
</protein>
<dbReference type="Proteomes" id="UP000838756">
    <property type="component" value="Unassembled WGS sequence"/>
</dbReference>
<organism evidence="1 2">
    <name type="scientific">Pararge aegeria aegeria</name>
    <dbReference type="NCBI Taxonomy" id="348720"/>
    <lineage>
        <taxon>Eukaryota</taxon>
        <taxon>Metazoa</taxon>
        <taxon>Ecdysozoa</taxon>
        <taxon>Arthropoda</taxon>
        <taxon>Hexapoda</taxon>
        <taxon>Insecta</taxon>
        <taxon>Pterygota</taxon>
        <taxon>Neoptera</taxon>
        <taxon>Endopterygota</taxon>
        <taxon>Lepidoptera</taxon>
        <taxon>Glossata</taxon>
        <taxon>Ditrysia</taxon>
        <taxon>Papilionoidea</taxon>
        <taxon>Nymphalidae</taxon>
        <taxon>Satyrinae</taxon>
        <taxon>Satyrini</taxon>
        <taxon>Parargina</taxon>
        <taxon>Pararge</taxon>
    </lineage>
</organism>
<reference evidence="1" key="1">
    <citation type="submission" date="2022-03" db="EMBL/GenBank/DDBJ databases">
        <authorList>
            <person name="Lindestad O."/>
        </authorList>
    </citation>
    <scope>NUCLEOTIDE SEQUENCE</scope>
</reference>
<dbReference type="OrthoDB" id="7429417at2759"/>
<comment type="caution">
    <text evidence="1">The sequence shown here is derived from an EMBL/GenBank/DDBJ whole genome shotgun (WGS) entry which is preliminary data.</text>
</comment>
<dbReference type="EMBL" id="CAKXAJ010006823">
    <property type="protein sequence ID" value="CAH2210176.1"/>
    <property type="molecule type" value="Genomic_DNA"/>
</dbReference>
<keyword evidence="2" id="KW-1185">Reference proteome</keyword>
<evidence type="ECO:0000313" key="1">
    <source>
        <dbReference type="EMBL" id="CAH2210176.1"/>
    </source>
</evidence>
<evidence type="ECO:0000313" key="2">
    <source>
        <dbReference type="Proteomes" id="UP000838756"/>
    </source>
</evidence>
<sequence length="41" mass="4303">AADAEVVSSGRSFEELPSKLGREVELSLTAVTDLVENGVAR</sequence>
<proteinExistence type="predicted"/>
<feature type="non-terminal residue" evidence="1">
    <location>
        <position position="1"/>
    </location>
</feature>
<name>A0A8S4QJE5_9NEOP</name>